<keyword evidence="2" id="KW-0472">Membrane</keyword>
<keyword evidence="2" id="KW-1133">Transmembrane helix</keyword>
<accession>A0ABR4CC17</accession>
<feature type="region of interest" description="Disordered" evidence="1">
    <location>
        <begin position="49"/>
        <end position="72"/>
    </location>
</feature>
<feature type="region of interest" description="Disordered" evidence="1">
    <location>
        <begin position="1"/>
        <end position="25"/>
    </location>
</feature>
<evidence type="ECO:0000256" key="1">
    <source>
        <dbReference type="SAM" id="MobiDB-lite"/>
    </source>
</evidence>
<comment type="caution">
    <text evidence="3">The sequence shown here is derived from an EMBL/GenBank/DDBJ whole genome shotgun (WGS) entry which is preliminary data.</text>
</comment>
<protein>
    <submittedName>
        <fullName evidence="3">Uncharacterized protein</fullName>
    </submittedName>
</protein>
<feature type="region of interest" description="Disordered" evidence="1">
    <location>
        <begin position="275"/>
        <end position="309"/>
    </location>
</feature>
<gene>
    <name evidence="3" type="ORF">VTL71DRAFT_1739</name>
</gene>
<dbReference type="EMBL" id="JAZHXI010000010">
    <property type="protein sequence ID" value="KAL2067315.1"/>
    <property type="molecule type" value="Genomic_DNA"/>
</dbReference>
<feature type="compositionally biased region" description="Low complexity" evidence="1">
    <location>
        <begin position="126"/>
        <end position="139"/>
    </location>
</feature>
<proteinExistence type="predicted"/>
<keyword evidence="4" id="KW-1185">Reference proteome</keyword>
<feature type="transmembrane region" description="Helical" evidence="2">
    <location>
        <begin position="573"/>
        <end position="592"/>
    </location>
</feature>
<evidence type="ECO:0000256" key="2">
    <source>
        <dbReference type="SAM" id="Phobius"/>
    </source>
</evidence>
<reference evidence="3 4" key="1">
    <citation type="journal article" date="2024" name="Commun. Biol.">
        <title>Comparative genomic analysis of thermophilic fungi reveals convergent evolutionary adaptations and gene losses.</title>
        <authorList>
            <person name="Steindorff A.S."/>
            <person name="Aguilar-Pontes M.V."/>
            <person name="Robinson A.J."/>
            <person name="Andreopoulos B."/>
            <person name="LaButti K."/>
            <person name="Kuo A."/>
            <person name="Mondo S."/>
            <person name="Riley R."/>
            <person name="Otillar R."/>
            <person name="Haridas S."/>
            <person name="Lipzen A."/>
            <person name="Grimwood J."/>
            <person name="Schmutz J."/>
            <person name="Clum A."/>
            <person name="Reid I.D."/>
            <person name="Moisan M.C."/>
            <person name="Butler G."/>
            <person name="Nguyen T.T.M."/>
            <person name="Dewar K."/>
            <person name="Conant G."/>
            <person name="Drula E."/>
            <person name="Henrissat B."/>
            <person name="Hansel C."/>
            <person name="Singer S."/>
            <person name="Hutchinson M.I."/>
            <person name="de Vries R.P."/>
            <person name="Natvig D.O."/>
            <person name="Powell A.J."/>
            <person name="Tsang A."/>
            <person name="Grigoriev I.V."/>
        </authorList>
    </citation>
    <scope>NUCLEOTIDE SEQUENCE [LARGE SCALE GENOMIC DNA]</scope>
    <source>
        <strain evidence="3 4">CBS 494.80</strain>
    </source>
</reference>
<name>A0ABR4CC17_9HELO</name>
<feature type="compositionally biased region" description="Basic and acidic residues" evidence="1">
    <location>
        <begin position="282"/>
        <end position="291"/>
    </location>
</feature>
<feature type="compositionally biased region" description="Low complexity" evidence="1">
    <location>
        <begin position="63"/>
        <end position="72"/>
    </location>
</feature>
<dbReference type="Proteomes" id="UP001595075">
    <property type="component" value="Unassembled WGS sequence"/>
</dbReference>
<evidence type="ECO:0000313" key="4">
    <source>
        <dbReference type="Proteomes" id="UP001595075"/>
    </source>
</evidence>
<feature type="compositionally biased region" description="Basic and acidic residues" evidence="1">
    <location>
        <begin position="1"/>
        <end position="14"/>
    </location>
</feature>
<evidence type="ECO:0000313" key="3">
    <source>
        <dbReference type="EMBL" id="KAL2067315.1"/>
    </source>
</evidence>
<keyword evidence="2" id="KW-0812">Transmembrane</keyword>
<sequence length="698" mass="79567">MSAPHPRDEVDWTRDPLPVRQPGGWLNTRVSITETWAAVRKERKAAAARYYEKHGGPPEAGNTYTTHTSTTTSTTSIDAYNAYNNENYNARVPQIDTNKHLDAPALPAFTYKEPLYTGATRFTRPTSSGSDSSAASTVSNQPRPFRRRKEYPFVKRWLESNTLEEYRAACAAAAAEKAAEFEEEQKLKEQFAREQLVRDQPTEEQHFGKYSVDEQRVEDQYTQEQYGEEFTGEQNTGEQYTGEQYAEQEHIQEDHTGEQHAEEQCAGEEHIEDQAVGEQDVQEQHFEKQRVNEPAFPQQTVEEQRTERELSDWNLDSDFDTELTVSSRLNVRYMPDESPRDTLRKLSRVLSQSPAPRMAAMEWQPPKSPEAKMEIADPVPEKAPTLITTETNSQKSPEKVTVVQNPAPKTAPIPEPVPVTLPRAVTATIEDSTLDAFESFQEQTSSIRPTTFEQYFAMQVAERERLIDEAVRVRMNDKLNYTKHGLREAKRGIGRLDDFISSMPPVPATPTASKPCGCHSASRSIEEPDFNNTLIECSFKIKSPQWSQLYTTTIEPRTTGRFAGMGESRNWKFTWLGLILAFFAFFATWFVAESAMCAVYCHPKYASKNTWHPSDPFFPWAIPTKLDQWTGKVASGTARKIKDSFDNFRDPEGLRYKWKGHPKNAYLGANDWWGGKSHPAGYYKEKDVGIETDYEVYD</sequence>
<organism evidence="3 4">
    <name type="scientific">Oculimacula yallundae</name>
    <dbReference type="NCBI Taxonomy" id="86028"/>
    <lineage>
        <taxon>Eukaryota</taxon>
        <taxon>Fungi</taxon>
        <taxon>Dikarya</taxon>
        <taxon>Ascomycota</taxon>
        <taxon>Pezizomycotina</taxon>
        <taxon>Leotiomycetes</taxon>
        <taxon>Helotiales</taxon>
        <taxon>Ploettnerulaceae</taxon>
        <taxon>Oculimacula</taxon>
    </lineage>
</organism>
<feature type="region of interest" description="Disordered" evidence="1">
    <location>
        <begin position="120"/>
        <end position="143"/>
    </location>
</feature>